<sequence>MKLNMDEARRREARERCDWMEKNWSHIDGGGDRKEHDTITLLEELSDYIRHARTDLPDALADIDTLLGRLKGLLLVIENYTKVHAPPPVVQIEIERARGLLDEAHD</sequence>
<dbReference type="AlphaFoldDB" id="A0A0F9HQX8"/>
<evidence type="ECO:0000313" key="1">
    <source>
        <dbReference type="EMBL" id="KKM17766.1"/>
    </source>
</evidence>
<gene>
    <name evidence="1" type="ORF">LCGC14_1672400</name>
</gene>
<protein>
    <submittedName>
        <fullName evidence="1">Uncharacterized protein</fullName>
    </submittedName>
</protein>
<name>A0A0F9HQX8_9ZZZZ</name>
<organism evidence="1">
    <name type="scientific">marine sediment metagenome</name>
    <dbReference type="NCBI Taxonomy" id="412755"/>
    <lineage>
        <taxon>unclassified sequences</taxon>
        <taxon>metagenomes</taxon>
        <taxon>ecological metagenomes</taxon>
    </lineage>
</organism>
<reference evidence="1" key="1">
    <citation type="journal article" date="2015" name="Nature">
        <title>Complex archaea that bridge the gap between prokaryotes and eukaryotes.</title>
        <authorList>
            <person name="Spang A."/>
            <person name="Saw J.H."/>
            <person name="Jorgensen S.L."/>
            <person name="Zaremba-Niedzwiedzka K."/>
            <person name="Martijn J."/>
            <person name="Lind A.E."/>
            <person name="van Eijk R."/>
            <person name="Schleper C."/>
            <person name="Guy L."/>
            <person name="Ettema T.J."/>
        </authorList>
    </citation>
    <scope>NUCLEOTIDE SEQUENCE</scope>
</reference>
<proteinExistence type="predicted"/>
<comment type="caution">
    <text evidence="1">The sequence shown here is derived from an EMBL/GenBank/DDBJ whole genome shotgun (WGS) entry which is preliminary data.</text>
</comment>
<dbReference type="EMBL" id="LAZR01014375">
    <property type="protein sequence ID" value="KKM17766.1"/>
    <property type="molecule type" value="Genomic_DNA"/>
</dbReference>
<accession>A0A0F9HQX8</accession>